<proteinExistence type="predicted"/>
<feature type="chain" id="PRO_5038704147" description="PepSY domain-containing protein" evidence="1">
    <location>
        <begin position="20"/>
        <end position="257"/>
    </location>
</feature>
<protein>
    <recommendedName>
        <fullName evidence="4">PepSY domain-containing protein</fullName>
    </recommendedName>
</protein>
<dbReference type="Proteomes" id="UP000030403">
    <property type="component" value="Unassembled WGS sequence"/>
</dbReference>
<feature type="signal peptide" evidence="1">
    <location>
        <begin position="1"/>
        <end position="19"/>
    </location>
</feature>
<evidence type="ECO:0000256" key="1">
    <source>
        <dbReference type="SAM" id="SignalP"/>
    </source>
</evidence>
<gene>
    <name evidence="2" type="ORF">N783_01320</name>
</gene>
<sequence>MKRFIWLGMLSLLIMSACGTTNEKVASVNLETIKHEVEKNGLSLEATIKKGSNIHVEASLTNVSGETIVYNGRCGVPFWISIQKENAHAHLIAPNSERNGCEDIFDPDDLRDMKPGESFEIDKTFAKKVNLDQNKTVNALSGKYEVSFSFEMHKKDTFSSMFPIELKNENEPEILTVEQAIQTAKEDGEVKEWIEGHKAKGVSVESEDAILSMGMWSVGFHAIYEDKAYRIIINMNAKSGDIQDINYEELGESVIRF</sequence>
<dbReference type="PROSITE" id="PS51257">
    <property type="entry name" value="PROKAR_LIPOPROTEIN"/>
    <property type="match status" value="1"/>
</dbReference>
<evidence type="ECO:0000313" key="2">
    <source>
        <dbReference type="EMBL" id="KGX90159.1"/>
    </source>
</evidence>
<keyword evidence="1" id="KW-0732">Signal</keyword>
<evidence type="ECO:0000313" key="3">
    <source>
        <dbReference type="Proteomes" id="UP000030403"/>
    </source>
</evidence>
<organism evidence="2 3">
    <name type="scientific">Pontibacillus marinus BH030004 = DSM 16465</name>
    <dbReference type="NCBI Taxonomy" id="1385511"/>
    <lineage>
        <taxon>Bacteria</taxon>
        <taxon>Bacillati</taxon>
        <taxon>Bacillota</taxon>
        <taxon>Bacilli</taxon>
        <taxon>Bacillales</taxon>
        <taxon>Bacillaceae</taxon>
        <taxon>Pontibacillus</taxon>
    </lineage>
</organism>
<reference evidence="2 3" key="1">
    <citation type="submission" date="2013-08" db="EMBL/GenBank/DDBJ databases">
        <authorList>
            <person name="Huang J."/>
            <person name="Wang G."/>
        </authorList>
    </citation>
    <scope>NUCLEOTIDE SEQUENCE [LARGE SCALE GENOMIC DNA]</scope>
    <source>
        <strain evidence="2 3">BH030004</strain>
    </source>
</reference>
<dbReference type="OrthoDB" id="2845060at2"/>
<name>A0A0A5GDU3_9BACI</name>
<comment type="caution">
    <text evidence="2">The sequence shown here is derived from an EMBL/GenBank/DDBJ whole genome shotgun (WGS) entry which is preliminary data.</text>
</comment>
<dbReference type="EMBL" id="AVPF01000009">
    <property type="protein sequence ID" value="KGX90159.1"/>
    <property type="molecule type" value="Genomic_DNA"/>
</dbReference>
<dbReference type="AlphaFoldDB" id="A0A0A5GDU3"/>
<accession>A0A0A5GDU3</accession>
<keyword evidence="3" id="KW-1185">Reference proteome</keyword>
<dbReference type="RefSeq" id="WP_027446237.1">
    <property type="nucleotide sequence ID" value="NZ_AULJ01000032.1"/>
</dbReference>
<dbReference type="STRING" id="1385511.GCA_000425225_02544"/>
<evidence type="ECO:0008006" key="4">
    <source>
        <dbReference type="Google" id="ProtNLM"/>
    </source>
</evidence>